<gene>
    <name evidence="2" type="primary">MAIP1</name>
    <name evidence="2" type="ORF">G0U57_003778</name>
</gene>
<protein>
    <submittedName>
        <fullName evidence="2">Matrix AAA peptidase interacting protein 1</fullName>
    </submittedName>
</protein>
<dbReference type="AlphaFoldDB" id="A0A8T1TD11"/>
<dbReference type="OrthoDB" id="7249367at2759"/>
<evidence type="ECO:0000313" key="2">
    <source>
        <dbReference type="EMBL" id="KAG6938988.1"/>
    </source>
</evidence>
<proteinExistence type="predicted"/>
<sequence>QAPFRAHRAGRLAKMALPSGLRRCPGPVRAFSAHLLAATARPGWAGLEPRGPAALTGARPPRASAPATSGASSGVRRGRAAAGAWWWWGSPTPSSGSAPGSTASSSGPTSTRSSASRSSPRAPSRPLLLFQSCCLNVNLIC</sequence>
<comment type="caution">
    <text evidence="2">The sequence shown here is derived from an EMBL/GenBank/DDBJ whole genome shotgun (WGS) entry which is preliminary data.</text>
</comment>
<reference evidence="2 3" key="1">
    <citation type="journal article" date="2020" name="G3 (Bethesda)">
        <title>Draft Genome of the Common Snapping Turtle, Chelydra serpentina, a Model for Phenotypic Plasticity in Reptiles.</title>
        <authorList>
            <person name="Das D."/>
            <person name="Singh S.K."/>
            <person name="Bierstedt J."/>
            <person name="Erickson A."/>
            <person name="Galli G.L.J."/>
            <person name="Crossley D.A. 2nd"/>
            <person name="Rhen T."/>
        </authorList>
    </citation>
    <scope>NUCLEOTIDE SEQUENCE [LARGE SCALE GENOMIC DNA]</scope>
    <source>
        <strain evidence="2">KW</strain>
    </source>
</reference>
<keyword evidence="3" id="KW-1185">Reference proteome</keyword>
<evidence type="ECO:0000313" key="3">
    <source>
        <dbReference type="Proteomes" id="UP000765507"/>
    </source>
</evidence>
<feature type="region of interest" description="Disordered" evidence="1">
    <location>
        <begin position="43"/>
        <end position="124"/>
    </location>
</feature>
<feature type="compositionally biased region" description="Low complexity" evidence="1">
    <location>
        <begin position="56"/>
        <end position="124"/>
    </location>
</feature>
<accession>A0A8T1TD11</accession>
<name>A0A8T1TD11_CHESE</name>
<evidence type="ECO:0000256" key="1">
    <source>
        <dbReference type="SAM" id="MobiDB-lite"/>
    </source>
</evidence>
<dbReference type="EMBL" id="JAHGAV010000014">
    <property type="protein sequence ID" value="KAG6938988.1"/>
    <property type="molecule type" value="Genomic_DNA"/>
</dbReference>
<feature type="non-terminal residue" evidence="2">
    <location>
        <position position="1"/>
    </location>
</feature>
<organism evidence="2 3">
    <name type="scientific">Chelydra serpentina</name>
    <name type="common">Snapping turtle</name>
    <name type="synonym">Testudo serpentina</name>
    <dbReference type="NCBI Taxonomy" id="8475"/>
    <lineage>
        <taxon>Eukaryota</taxon>
        <taxon>Metazoa</taxon>
        <taxon>Chordata</taxon>
        <taxon>Craniata</taxon>
        <taxon>Vertebrata</taxon>
        <taxon>Euteleostomi</taxon>
        <taxon>Archelosauria</taxon>
        <taxon>Testudinata</taxon>
        <taxon>Testudines</taxon>
        <taxon>Cryptodira</taxon>
        <taxon>Durocryptodira</taxon>
        <taxon>Americhelydia</taxon>
        <taxon>Chelydroidea</taxon>
        <taxon>Chelydridae</taxon>
        <taxon>Chelydra</taxon>
    </lineage>
</organism>
<dbReference type="Proteomes" id="UP000765507">
    <property type="component" value="Unassembled WGS sequence"/>
</dbReference>